<dbReference type="Proteomes" id="UP000604046">
    <property type="component" value="Unassembled WGS sequence"/>
</dbReference>
<reference evidence="2" key="1">
    <citation type="submission" date="2021-02" db="EMBL/GenBank/DDBJ databases">
        <authorList>
            <person name="Dougan E. K."/>
            <person name="Rhodes N."/>
            <person name="Thang M."/>
            <person name="Chan C."/>
        </authorList>
    </citation>
    <scope>NUCLEOTIDE SEQUENCE</scope>
</reference>
<keyword evidence="3" id="KW-1185">Reference proteome</keyword>
<protein>
    <submittedName>
        <fullName evidence="2">Uncharacterized protein</fullName>
    </submittedName>
</protein>
<accession>A0A812M744</accession>
<dbReference type="OrthoDB" id="446477at2759"/>
<dbReference type="InterPro" id="IPR036770">
    <property type="entry name" value="Ankyrin_rpt-contain_sf"/>
</dbReference>
<dbReference type="SUPFAM" id="SSF48403">
    <property type="entry name" value="Ankyrin repeat"/>
    <property type="match status" value="1"/>
</dbReference>
<evidence type="ECO:0000256" key="1">
    <source>
        <dbReference type="SAM" id="MobiDB-lite"/>
    </source>
</evidence>
<gene>
    <name evidence="2" type="ORF">SNAT2548_LOCUS13557</name>
</gene>
<feature type="region of interest" description="Disordered" evidence="1">
    <location>
        <begin position="95"/>
        <end position="117"/>
    </location>
</feature>
<dbReference type="EMBL" id="CAJNDS010001444">
    <property type="protein sequence ID" value="CAE7259900.1"/>
    <property type="molecule type" value="Genomic_DNA"/>
</dbReference>
<dbReference type="AlphaFoldDB" id="A0A812M744"/>
<organism evidence="2 3">
    <name type="scientific">Symbiodinium natans</name>
    <dbReference type="NCBI Taxonomy" id="878477"/>
    <lineage>
        <taxon>Eukaryota</taxon>
        <taxon>Sar</taxon>
        <taxon>Alveolata</taxon>
        <taxon>Dinophyceae</taxon>
        <taxon>Suessiales</taxon>
        <taxon>Symbiodiniaceae</taxon>
        <taxon>Symbiodinium</taxon>
    </lineage>
</organism>
<feature type="region of interest" description="Disordered" evidence="1">
    <location>
        <begin position="1"/>
        <end position="26"/>
    </location>
</feature>
<sequence length="326" mass="34954">MSTVESVDLSGVSSDGEVGRSLTGKRSIREVRAAAEDFETLRGLVSELGKLDRQLAGSKKTSPSGSIGAAAEVVVDHADGEEMVDVAVEVEVSDRDDNPAGSAAAAEDVPQVEEPNTREEVRRLCQLMTEQQRHMTQLLARQTESEVSDGLLGLIFNGQEAEALNMVRNLRPAALANMADPSGMNALHWAVRTASLPLVFALLEKAPQLANGTTGIGRNPPHWTPLMILADQTRSANPNHQQMTSALCSHMSLNALMTRGGTLATVSHLAAGRGNLHVLKRVLWRIFDCGGQEAVIAHLAIANSTASRQQYVLFQTRRHTATVSSV</sequence>
<evidence type="ECO:0000313" key="3">
    <source>
        <dbReference type="Proteomes" id="UP000604046"/>
    </source>
</evidence>
<name>A0A812M744_9DINO</name>
<proteinExistence type="predicted"/>
<comment type="caution">
    <text evidence="2">The sequence shown here is derived from an EMBL/GenBank/DDBJ whole genome shotgun (WGS) entry which is preliminary data.</text>
</comment>
<evidence type="ECO:0000313" key="2">
    <source>
        <dbReference type="EMBL" id="CAE7259900.1"/>
    </source>
</evidence>
<dbReference type="Gene3D" id="1.25.40.20">
    <property type="entry name" value="Ankyrin repeat-containing domain"/>
    <property type="match status" value="1"/>
</dbReference>